<dbReference type="InterPro" id="IPR005828">
    <property type="entry name" value="MFS_sugar_transport-like"/>
</dbReference>
<feature type="compositionally biased region" description="Polar residues" evidence="8">
    <location>
        <begin position="533"/>
        <end position="547"/>
    </location>
</feature>
<evidence type="ECO:0000256" key="2">
    <source>
        <dbReference type="ARBA" id="ARBA00010992"/>
    </source>
</evidence>
<evidence type="ECO:0000256" key="5">
    <source>
        <dbReference type="ARBA" id="ARBA00022989"/>
    </source>
</evidence>
<dbReference type="FunFam" id="1.20.1250.20:FF:000061">
    <property type="entry name" value="MFS sugar transporter"/>
    <property type="match status" value="1"/>
</dbReference>
<feature type="transmembrane region" description="Helical" evidence="9">
    <location>
        <begin position="373"/>
        <end position="392"/>
    </location>
</feature>
<dbReference type="PROSITE" id="PS50850">
    <property type="entry name" value="MFS"/>
    <property type="match status" value="1"/>
</dbReference>
<dbReference type="AlphaFoldDB" id="A0A9W9GF83"/>
<comment type="caution">
    <text evidence="10">The sequence shown here is derived from an EMBL/GenBank/DDBJ whole genome shotgun (WGS) entry which is preliminary data.</text>
</comment>
<feature type="transmembrane region" description="Helical" evidence="9">
    <location>
        <begin position="413"/>
        <end position="430"/>
    </location>
</feature>
<proteinExistence type="inferred from homology"/>
<evidence type="ECO:0000313" key="11">
    <source>
        <dbReference type="Proteomes" id="UP001147746"/>
    </source>
</evidence>
<feature type="transmembrane region" description="Helical" evidence="9">
    <location>
        <begin position="180"/>
        <end position="202"/>
    </location>
</feature>
<dbReference type="Proteomes" id="UP001147746">
    <property type="component" value="Unassembled WGS sequence"/>
</dbReference>
<feature type="region of interest" description="Disordered" evidence="8">
    <location>
        <begin position="507"/>
        <end position="547"/>
    </location>
</feature>
<keyword evidence="11" id="KW-1185">Reference proteome</keyword>
<evidence type="ECO:0000256" key="1">
    <source>
        <dbReference type="ARBA" id="ARBA00004141"/>
    </source>
</evidence>
<name>A0A9W9GF83_9EURO</name>
<feature type="transmembrane region" description="Helical" evidence="9">
    <location>
        <begin position="338"/>
        <end position="361"/>
    </location>
</feature>
<dbReference type="EMBL" id="JAPZBO010000010">
    <property type="protein sequence ID" value="KAJ5299118.1"/>
    <property type="molecule type" value="Genomic_DNA"/>
</dbReference>
<keyword evidence="5 9" id="KW-1133">Transmembrane helix</keyword>
<gene>
    <name evidence="10" type="ORF">N7476_010675</name>
</gene>
<feature type="compositionally biased region" description="Basic and acidic residues" evidence="8">
    <location>
        <begin position="521"/>
        <end position="532"/>
    </location>
</feature>
<feature type="transmembrane region" description="Helical" evidence="9">
    <location>
        <begin position="310"/>
        <end position="331"/>
    </location>
</feature>
<dbReference type="InterPro" id="IPR050360">
    <property type="entry name" value="MFS_Sugar_Transporters"/>
</dbReference>
<evidence type="ECO:0000256" key="6">
    <source>
        <dbReference type="ARBA" id="ARBA00023136"/>
    </source>
</evidence>
<dbReference type="PROSITE" id="PS00217">
    <property type="entry name" value="SUGAR_TRANSPORT_2"/>
    <property type="match status" value="1"/>
</dbReference>
<dbReference type="Pfam" id="PF00083">
    <property type="entry name" value="Sugar_tr"/>
    <property type="match status" value="1"/>
</dbReference>
<sequence length="547" mass="59923">MAPTYAGMSGRKLSLTVSTIATMGFLLFGYDQGVMSGIISAKAFNDIFTATKDNDTMQALVTAVYELGCLFGAIWALFMGDTMGRRWMIIAGATVMIIGVIIQVTAFIGHIPLAQFIVGRIVTGVGNGMNTSTIPTYQAECSRTSNRGLLICIEGGIIAIGTAIAYWIDFGASYGPDPLVWRFPIAFQVVFGLIIIVGMYFLPDSPRYLISKGKVHEGEYVLAALGGYEIESHETQMQKQLVIESIEAAGVAEGAGYSDLLTGGKTQHFRRMLIGSSSQIAQQLSGCNAVIYYLPVLLEQSLGQDRTMSMIIGGVNMIVYAIFATFSWFFIEKIGRRKLFLGGMTGQMVSMIIVFACLIPGDTGPSKGAVFGLFLYIAFFGASILPLPWLYPAEISPIRTRAKANAVSTCSNWLFNFTVVMITPVMIAHIHWGTYLFFAVMNGIFIPPMYFFYPETAGRSLEEIDLIFAKGFVDNMSYVQASHELPRLTDEEIEQYAIQYGFQAGGAGDVEKATHSPSSSDQEREENYKTEHNTQQTFSSGNDHPQE</sequence>
<reference evidence="10" key="1">
    <citation type="submission" date="2022-12" db="EMBL/GenBank/DDBJ databases">
        <authorList>
            <person name="Petersen C."/>
        </authorList>
    </citation>
    <scope>NUCLEOTIDE SEQUENCE</scope>
    <source>
        <strain evidence="10">IBT 21472</strain>
    </source>
</reference>
<evidence type="ECO:0000313" key="10">
    <source>
        <dbReference type="EMBL" id="KAJ5299118.1"/>
    </source>
</evidence>
<dbReference type="SUPFAM" id="SSF103473">
    <property type="entry name" value="MFS general substrate transporter"/>
    <property type="match status" value="1"/>
</dbReference>
<evidence type="ECO:0000256" key="8">
    <source>
        <dbReference type="SAM" id="MobiDB-lite"/>
    </source>
</evidence>
<dbReference type="InterPro" id="IPR020846">
    <property type="entry name" value="MFS_dom"/>
</dbReference>
<dbReference type="InterPro" id="IPR003663">
    <property type="entry name" value="Sugar/inositol_transpt"/>
</dbReference>
<accession>A0A9W9GF83</accession>
<keyword evidence="4 9" id="KW-0812">Transmembrane</keyword>
<feature type="transmembrane region" description="Helical" evidence="9">
    <location>
        <begin position="60"/>
        <end position="80"/>
    </location>
</feature>
<dbReference type="GO" id="GO:0015793">
    <property type="term" value="P:glycerol transmembrane transport"/>
    <property type="evidence" value="ECO:0007669"/>
    <property type="project" value="TreeGrafter"/>
</dbReference>
<dbReference type="NCBIfam" id="TIGR00879">
    <property type="entry name" value="SP"/>
    <property type="match status" value="1"/>
</dbReference>
<dbReference type="PRINTS" id="PR00171">
    <property type="entry name" value="SUGRTRNSPORT"/>
</dbReference>
<evidence type="ECO:0000256" key="9">
    <source>
        <dbReference type="SAM" id="Phobius"/>
    </source>
</evidence>
<protein>
    <submittedName>
        <fullName evidence="10">Uncharacterized protein</fullName>
    </submittedName>
</protein>
<dbReference type="InterPro" id="IPR005829">
    <property type="entry name" value="Sugar_transporter_CS"/>
</dbReference>
<dbReference type="OrthoDB" id="6133115at2759"/>
<feature type="transmembrane region" description="Helical" evidence="9">
    <location>
        <begin position="149"/>
        <end position="168"/>
    </location>
</feature>
<evidence type="ECO:0000256" key="3">
    <source>
        <dbReference type="ARBA" id="ARBA00022448"/>
    </source>
</evidence>
<comment type="subcellular location">
    <subcellularLocation>
        <location evidence="1">Membrane</location>
        <topology evidence="1">Multi-pass membrane protein</topology>
    </subcellularLocation>
</comment>
<feature type="transmembrane region" description="Helical" evidence="9">
    <location>
        <begin position="280"/>
        <end position="298"/>
    </location>
</feature>
<feature type="transmembrane region" description="Helical" evidence="9">
    <location>
        <begin position="117"/>
        <end position="137"/>
    </location>
</feature>
<evidence type="ECO:0000256" key="4">
    <source>
        <dbReference type="ARBA" id="ARBA00022692"/>
    </source>
</evidence>
<dbReference type="GO" id="GO:0005351">
    <property type="term" value="F:carbohydrate:proton symporter activity"/>
    <property type="evidence" value="ECO:0007669"/>
    <property type="project" value="TreeGrafter"/>
</dbReference>
<comment type="similarity">
    <text evidence="2 7">Belongs to the major facilitator superfamily. Sugar transporter (TC 2.A.1.1) family.</text>
</comment>
<dbReference type="Gene3D" id="1.20.1250.20">
    <property type="entry name" value="MFS general substrate transporter like domains"/>
    <property type="match status" value="1"/>
</dbReference>
<organism evidence="10 11">
    <name type="scientific">Penicillium atrosanguineum</name>
    <dbReference type="NCBI Taxonomy" id="1132637"/>
    <lineage>
        <taxon>Eukaryota</taxon>
        <taxon>Fungi</taxon>
        <taxon>Dikarya</taxon>
        <taxon>Ascomycota</taxon>
        <taxon>Pezizomycotina</taxon>
        <taxon>Eurotiomycetes</taxon>
        <taxon>Eurotiomycetidae</taxon>
        <taxon>Eurotiales</taxon>
        <taxon>Aspergillaceae</taxon>
        <taxon>Penicillium</taxon>
    </lineage>
</organism>
<dbReference type="GO" id="GO:0016020">
    <property type="term" value="C:membrane"/>
    <property type="evidence" value="ECO:0007669"/>
    <property type="project" value="UniProtKB-SubCell"/>
</dbReference>
<reference evidence="10" key="2">
    <citation type="journal article" date="2023" name="IMA Fungus">
        <title>Comparative genomic study of the Penicillium genus elucidates a diverse pangenome and 15 lateral gene transfer events.</title>
        <authorList>
            <person name="Petersen C."/>
            <person name="Sorensen T."/>
            <person name="Nielsen M.R."/>
            <person name="Sondergaard T.E."/>
            <person name="Sorensen J.L."/>
            <person name="Fitzpatrick D.A."/>
            <person name="Frisvad J.C."/>
            <person name="Nielsen K.L."/>
        </authorList>
    </citation>
    <scope>NUCLEOTIDE SEQUENCE</scope>
    <source>
        <strain evidence="10">IBT 21472</strain>
    </source>
</reference>
<feature type="transmembrane region" description="Helical" evidence="9">
    <location>
        <begin position="87"/>
        <end position="111"/>
    </location>
</feature>
<evidence type="ECO:0000256" key="7">
    <source>
        <dbReference type="RuleBase" id="RU003346"/>
    </source>
</evidence>
<dbReference type="InterPro" id="IPR036259">
    <property type="entry name" value="MFS_trans_sf"/>
</dbReference>
<dbReference type="PANTHER" id="PTHR48022:SF69">
    <property type="entry name" value="SUGAR TRANSPORTER"/>
    <property type="match status" value="1"/>
</dbReference>
<dbReference type="PANTHER" id="PTHR48022">
    <property type="entry name" value="PLASTIDIC GLUCOSE TRANSPORTER 4"/>
    <property type="match status" value="1"/>
</dbReference>
<keyword evidence="6 9" id="KW-0472">Membrane</keyword>
<keyword evidence="3 7" id="KW-0813">Transport</keyword>